<keyword evidence="2" id="KW-0812">Transmembrane</keyword>
<gene>
    <name evidence="3" type="ORF">BMERY_0057</name>
</gene>
<evidence type="ECO:0000313" key="3">
    <source>
        <dbReference type="EMBL" id="KFI70649.1"/>
    </source>
</evidence>
<dbReference type="GO" id="GO:0043107">
    <property type="term" value="P:type IV pilus-dependent motility"/>
    <property type="evidence" value="ECO:0007669"/>
    <property type="project" value="InterPro"/>
</dbReference>
<feature type="coiled-coil region" evidence="1">
    <location>
        <begin position="36"/>
        <end position="63"/>
    </location>
</feature>
<dbReference type="InterPro" id="IPR007445">
    <property type="entry name" value="PilO"/>
</dbReference>
<dbReference type="EMBL" id="JGZC01000005">
    <property type="protein sequence ID" value="KFI70649.1"/>
    <property type="molecule type" value="Genomic_DNA"/>
</dbReference>
<evidence type="ECO:0000256" key="1">
    <source>
        <dbReference type="SAM" id="Coils"/>
    </source>
</evidence>
<dbReference type="InterPro" id="IPR014717">
    <property type="entry name" value="Transl_elong_EF1B/ribsomal_bS6"/>
</dbReference>
<protein>
    <submittedName>
        <fullName evidence="3">Tfp pilus assembly protein PilO</fullName>
    </submittedName>
</protein>
<dbReference type="Proteomes" id="UP000029060">
    <property type="component" value="Unassembled WGS sequence"/>
</dbReference>
<reference evidence="3 4" key="1">
    <citation type="submission" date="2014-03" db="EMBL/GenBank/DDBJ databases">
        <title>Genomics of Bifidobacteria.</title>
        <authorList>
            <person name="Ventura M."/>
            <person name="Milani C."/>
            <person name="Lugli G.A."/>
        </authorList>
    </citation>
    <scope>NUCLEOTIDE SEQUENCE [LARGE SCALE GENOMIC DNA]</scope>
    <source>
        <strain evidence="3 4">LMG 11341</strain>
    </source>
</reference>
<dbReference type="RefSeq" id="WP_033523595.1">
    <property type="nucleotide sequence ID" value="NZ_JGZC01000005.1"/>
</dbReference>
<evidence type="ECO:0000313" key="4">
    <source>
        <dbReference type="Proteomes" id="UP000029060"/>
    </source>
</evidence>
<keyword evidence="2" id="KW-0472">Membrane</keyword>
<keyword evidence="1" id="KW-0175">Coiled coil</keyword>
<dbReference type="eggNOG" id="ENOG503482I">
    <property type="taxonomic scope" value="Bacteria"/>
</dbReference>
<comment type="caution">
    <text evidence="3">The sequence shown here is derived from an EMBL/GenBank/DDBJ whole genome shotgun (WGS) entry which is preliminary data.</text>
</comment>
<dbReference type="PANTHER" id="PTHR39555:SF1">
    <property type="entry name" value="TYPE IV PILUS INNER MEMBRANE COMPONENT PILO"/>
    <property type="match status" value="1"/>
</dbReference>
<feature type="transmembrane region" description="Helical" evidence="2">
    <location>
        <begin position="7"/>
        <end position="28"/>
    </location>
</feature>
<keyword evidence="2" id="KW-1133">Transmembrane helix</keyword>
<dbReference type="Gene3D" id="3.30.70.60">
    <property type="match status" value="1"/>
</dbReference>
<dbReference type="OrthoDB" id="3237162at2"/>
<sequence>MNLNKHRIAWIGFAVGIVLVILITWMAAVSPCLDKIHNADEQTARIEAQNEKTQKKIDQLMIASETMTIQRARLKQLQAQLPENFDQSAFITSIDQAAAGTGVTIKSVTFDDAVEAALPAQAQKSIVAGHLVEVPLAITASGSYDSMRAFVDAVQKIERIAVPNTVTYSIDKDGDDTKNSVVLECNIWSMMLSGSSAENKANG</sequence>
<evidence type="ECO:0000256" key="2">
    <source>
        <dbReference type="SAM" id="Phobius"/>
    </source>
</evidence>
<dbReference type="GO" id="GO:0043683">
    <property type="term" value="P:type IV pilus assembly"/>
    <property type="evidence" value="ECO:0007669"/>
    <property type="project" value="InterPro"/>
</dbReference>
<dbReference type="STRING" id="78345.BMERY_0057"/>
<accession>A0A087BHZ9</accession>
<dbReference type="AlphaFoldDB" id="A0A087BHZ9"/>
<name>A0A087BHZ9_9BIFI</name>
<dbReference type="PANTHER" id="PTHR39555">
    <property type="entry name" value="FIMBRIAL ASSEMBLY PROTEIN PILO-LIKE PROTEIN-RELATED"/>
    <property type="match status" value="1"/>
</dbReference>
<dbReference type="Pfam" id="PF04350">
    <property type="entry name" value="PilO"/>
    <property type="match status" value="1"/>
</dbReference>
<keyword evidence="4" id="KW-1185">Reference proteome</keyword>
<proteinExistence type="predicted"/>
<organism evidence="3 4">
    <name type="scientific">Bifidobacterium merycicum</name>
    <dbReference type="NCBI Taxonomy" id="78345"/>
    <lineage>
        <taxon>Bacteria</taxon>
        <taxon>Bacillati</taxon>
        <taxon>Actinomycetota</taxon>
        <taxon>Actinomycetes</taxon>
        <taxon>Bifidobacteriales</taxon>
        <taxon>Bifidobacteriaceae</taxon>
        <taxon>Bifidobacterium</taxon>
    </lineage>
</organism>